<accession>A0A9X2SAK2</accession>
<dbReference type="Gene3D" id="3.40.50.1820">
    <property type="entry name" value="alpha/beta hydrolase"/>
    <property type="match status" value="1"/>
</dbReference>
<dbReference type="PANTHER" id="PTHR46623">
    <property type="entry name" value="CARBOXYMETHYLENEBUTENOLIDASE-RELATED"/>
    <property type="match status" value="1"/>
</dbReference>
<name>A0A9X2SAK2_9BACL</name>
<dbReference type="InterPro" id="IPR002925">
    <property type="entry name" value="Dienelactn_hydro"/>
</dbReference>
<dbReference type="Proteomes" id="UP001141950">
    <property type="component" value="Unassembled WGS sequence"/>
</dbReference>
<sequence length="275" mass="29686">MSLSLIREWVSYGGNNRFTGYAARLQGLRETAPAVIVLQEIWGVDAHIRSVADRFAAAGYIAFAPDLFADGGTRPEALSPDRIDLAKSFLNTLPSASWRNAGARQVALTELPPDEARRIEETLSRVLNLSGWRETFNEKTAAAASFLRGEHAPTLGQGVAAVGFCLGGALAAELAAHDQELKGAVLFYGGFPSDENAALIQAPLLGFYGERDERITGAVPAFAELAKKQGKRYEYHVYPGAGHAFFNDSRPSYHAPSARDAYARTLGFLNLTLKG</sequence>
<gene>
    <name evidence="2" type="ORF">NQZ67_12420</name>
</gene>
<evidence type="ECO:0000259" key="1">
    <source>
        <dbReference type="Pfam" id="PF01738"/>
    </source>
</evidence>
<reference evidence="2" key="1">
    <citation type="submission" date="2022-08" db="EMBL/GenBank/DDBJ databases">
        <title>The genomic sequence of strain Paenibacillus sp. SCIV0701.</title>
        <authorList>
            <person name="Zhao H."/>
        </authorList>
    </citation>
    <scope>NUCLEOTIDE SEQUENCE</scope>
    <source>
        <strain evidence="2">SCIV0701</strain>
    </source>
</reference>
<dbReference type="Pfam" id="PF01738">
    <property type="entry name" value="DLH"/>
    <property type="match status" value="1"/>
</dbReference>
<keyword evidence="3" id="KW-1185">Reference proteome</keyword>
<dbReference type="EMBL" id="JANIPJ010000007">
    <property type="protein sequence ID" value="MCR2804683.1"/>
    <property type="molecule type" value="Genomic_DNA"/>
</dbReference>
<organism evidence="2 3">
    <name type="scientific">Paenibacillus soyae</name>
    <dbReference type="NCBI Taxonomy" id="2969249"/>
    <lineage>
        <taxon>Bacteria</taxon>
        <taxon>Bacillati</taxon>
        <taxon>Bacillota</taxon>
        <taxon>Bacilli</taxon>
        <taxon>Bacillales</taxon>
        <taxon>Paenibacillaceae</taxon>
        <taxon>Paenibacillus</taxon>
    </lineage>
</organism>
<proteinExistence type="predicted"/>
<comment type="caution">
    <text evidence="2">The sequence shown here is derived from an EMBL/GenBank/DDBJ whole genome shotgun (WGS) entry which is preliminary data.</text>
</comment>
<dbReference type="SUPFAM" id="SSF53474">
    <property type="entry name" value="alpha/beta-Hydrolases"/>
    <property type="match status" value="1"/>
</dbReference>
<feature type="domain" description="Dienelactone hydrolase" evidence="1">
    <location>
        <begin position="21"/>
        <end position="270"/>
    </location>
</feature>
<dbReference type="PANTHER" id="PTHR46623:SF6">
    <property type="entry name" value="ALPHA_BETA-HYDROLASES SUPERFAMILY PROTEIN"/>
    <property type="match status" value="1"/>
</dbReference>
<evidence type="ECO:0000313" key="2">
    <source>
        <dbReference type="EMBL" id="MCR2804683.1"/>
    </source>
</evidence>
<dbReference type="InterPro" id="IPR051049">
    <property type="entry name" value="Dienelactone_hydrolase-like"/>
</dbReference>
<dbReference type="RefSeq" id="WP_257445878.1">
    <property type="nucleotide sequence ID" value="NZ_JANIPJ010000007.1"/>
</dbReference>
<evidence type="ECO:0000313" key="3">
    <source>
        <dbReference type="Proteomes" id="UP001141950"/>
    </source>
</evidence>
<dbReference type="AlphaFoldDB" id="A0A9X2SAK2"/>
<keyword evidence="2" id="KW-0378">Hydrolase</keyword>
<dbReference type="GO" id="GO:0016787">
    <property type="term" value="F:hydrolase activity"/>
    <property type="evidence" value="ECO:0007669"/>
    <property type="project" value="UniProtKB-KW"/>
</dbReference>
<dbReference type="InterPro" id="IPR029058">
    <property type="entry name" value="AB_hydrolase_fold"/>
</dbReference>
<protein>
    <submittedName>
        <fullName evidence="2">Dienelactone hydrolase family protein</fullName>
    </submittedName>
</protein>